<dbReference type="KEGG" id="tnl:113505997"/>
<keyword evidence="3" id="KW-1185">Reference proteome</keyword>
<feature type="compositionally biased region" description="Polar residues" evidence="1">
    <location>
        <begin position="44"/>
        <end position="54"/>
    </location>
</feature>
<proteinExistence type="predicted"/>
<accession>A0A7E5WVV4</accession>
<evidence type="ECO:0000313" key="4">
    <source>
        <dbReference type="RefSeq" id="XP_026744664.1"/>
    </source>
</evidence>
<feature type="region of interest" description="Disordered" evidence="1">
    <location>
        <begin position="1"/>
        <end position="62"/>
    </location>
</feature>
<evidence type="ECO:0000256" key="1">
    <source>
        <dbReference type="SAM" id="MobiDB-lite"/>
    </source>
</evidence>
<sequence>MSTAKKTQEVKTKKPIRQTRLERTTNRKASPPKITMNKDIETCSKLSPNSQNSDSDTEDVLPNIGSSSLRAIIRDEINRAIKDSITVLVNEQCARINDIVAEFKVSLSFFNTKFEEMKKTIEVKSAEILKLQNDSAGLQKSLTEVTKRMNILEQHARSNNIEIQCVPEHRTENVVNTVLQLGKIIKCEVKDTDIQLCTRTAKRDTQNVRPRSILVKFNNPRMRDSFLAASIEFNKNNSKAKLNTSHLGIAVDKPEPIYVVEHLSPENKALHAATRIRAKELCYKFVWVRYGKVFIKKDETSETVLISGTDKLSSLV</sequence>
<dbReference type="Proteomes" id="UP000322000">
    <property type="component" value="Chromosome 28"/>
</dbReference>
<dbReference type="AlphaFoldDB" id="A0A7E5WVV4"/>
<dbReference type="GeneID" id="113505997"/>
<feature type="domain" description="FP protein C-terminal" evidence="2">
    <location>
        <begin position="264"/>
        <end position="315"/>
    </location>
</feature>
<evidence type="ECO:0000259" key="2">
    <source>
        <dbReference type="Pfam" id="PF25298"/>
    </source>
</evidence>
<dbReference type="OrthoDB" id="5984028at2759"/>
<dbReference type="RefSeq" id="XP_026744664.1">
    <property type="nucleotide sequence ID" value="XM_026888863.1"/>
</dbReference>
<dbReference type="InterPro" id="IPR057251">
    <property type="entry name" value="FP_C"/>
</dbReference>
<reference evidence="4" key="1">
    <citation type="submission" date="2025-08" db="UniProtKB">
        <authorList>
            <consortium name="RefSeq"/>
        </authorList>
    </citation>
    <scope>IDENTIFICATION</scope>
</reference>
<dbReference type="Gene3D" id="3.30.70.1820">
    <property type="entry name" value="L1 transposable element, RRM domain"/>
    <property type="match status" value="1"/>
</dbReference>
<evidence type="ECO:0000313" key="3">
    <source>
        <dbReference type="Proteomes" id="UP000322000"/>
    </source>
</evidence>
<feature type="compositionally biased region" description="Basic and acidic residues" evidence="1">
    <location>
        <begin position="1"/>
        <end position="12"/>
    </location>
</feature>
<dbReference type="InParanoid" id="A0A7E5WVV4"/>
<name>A0A7E5WVV4_TRINI</name>
<organism evidence="3 4">
    <name type="scientific">Trichoplusia ni</name>
    <name type="common">Cabbage looper</name>
    <dbReference type="NCBI Taxonomy" id="7111"/>
    <lineage>
        <taxon>Eukaryota</taxon>
        <taxon>Metazoa</taxon>
        <taxon>Ecdysozoa</taxon>
        <taxon>Arthropoda</taxon>
        <taxon>Hexapoda</taxon>
        <taxon>Insecta</taxon>
        <taxon>Pterygota</taxon>
        <taxon>Neoptera</taxon>
        <taxon>Endopterygota</taxon>
        <taxon>Lepidoptera</taxon>
        <taxon>Glossata</taxon>
        <taxon>Ditrysia</taxon>
        <taxon>Noctuoidea</taxon>
        <taxon>Noctuidae</taxon>
        <taxon>Plusiinae</taxon>
        <taxon>Trichoplusia</taxon>
    </lineage>
</organism>
<gene>
    <name evidence="4" type="primary">LOC113505997</name>
</gene>
<protein>
    <submittedName>
        <fullName evidence="4">Uncharacterized protein LOC113505997</fullName>
    </submittedName>
</protein>
<dbReference type="Pfam" id="PF25298">
    <property type="entry name" value="Baculo_FP_2nd"/>
    <property type="match status" value="1"/>
</dbReference>